<comment type="caution">
    <text evidence="6">The sequence shown here is derived from an EMBL/GenBank/DDBJ whole genome shotgun (WGS) entry which is preliminary data.</text>
</comment>
<reference evidence="6 7" key="1">
    <citation type="submission" date="2020-08" db="EMBL/GenBank/DDBJ databases">
        <title>Amycolatopsis echigonensis JCM 21831.</title>
        <authorList>
            <person name="Tedsree N."/>
            <person name="Kuncharoen N."/>
            <person name="Likhitwitayawuid K."/>
            <person name="Tanasupawat S."/>
        </authorList>
    </citation>
    <scope>NUCLEOTIDE SEQUENCE [LARGE SCALE GENOMIC DNA]</scope>
    <source>
        <strain evidence="6 7">JCM 21831</strain>
    </source>
</reference>
<feature type="DNA-binding region" description="H-T-H motif" evidence="4">
    <location>
        <begin position="18"/>
        <end position="37"/>
    </location>
</feature>
<evidence type="ECO:0000256" key="4">
    <source>
        <dbReference type="PROSITE-ProRule" id="PRU00335"/>
    </source>
</evidence>
<evidence type="ECO:0000313" key="6">
    <source>
        <dbReference type="EMBL" id="MBB2504045.1"/>
    </source>
</evidence>
<dbReference type="GO" id="GO:0000976">
    <property type="term" value="F:transcription cis-regulatory region binding"/>
    <property type="evidence" value="ECO:0007669"/>
    <property type="project" value="TreeGrafter"/>
</dbReference>
<keyword evidence="3" id="KW-0804">Transcription</keyword>
<dbReference type="Gene3D" id="1.10.357.10">
    <property type="entry name" value="Tetracycline Repressor, domain 2"/>
    <property type="match status" value="1"/>
</dbReference>
<evidence type="ECO:0000259" key="5">
    <source>
        <dbReference type="PROSITE" id="PS50977"/>
    </source>
</evidence>
<dbReference type="GO" id="GO:0003700">
    <property type="term" value="F:DNA-binding transcription factor activity"/>
    <property type="evidence" value="ECO:0007669"/>
    <property type="project" value="TreeGrafter"/>
</dbReference>
<dbReference type="Proteomes" id="UP000550260">
    <property type="component" value="Unassembled WGS sequence"/>
</dbReference>
<dbReference type="PROSITE" id="PS50977">
    <property type="entry name" value="HTH_TETR_2"/>
    <property type="match status" value="1"/>
</dbReference>
<proteinExistence type="predicted"/>
<dbReference type="InterPro" id="IPR004111">
    <property type="entry name" value="Repressor_TetR_C"/>
</dbReference>
<dbReference type="Gene3D" id="1.10.10.60">
    <property type="entry name" value="Homeodomain-like"/>
    <property type="match status" value="1"/>
</dbReference>
<dbReference type="GO" id="GO:0045892">
    <property type="term" value="P:negative regulation of DNA-templated transcription"/>
    <property type="evidence" value="ECO:0007669"/>
    <property type="project" value="InterPro"/>
</dbReference>
<dbReference type="InterPro" id="IPR036271">
    <property type="entry name" value="Tet_transcr_reg_TetR-rel_C_sf"/>
</dbReference>
<dbReference type="EMBL" id="JACJHR010000064">
    <property type="protein sequence ID" value="MBB2504045.1"/>
    <property type="molecule type" value="Genomic_DNA"/>
</dbReference>
<dbReference type="InterPro" id="IPR050109">
    <property type="entry name" value="HTH-type_TetR-like_transc_reg"/>
</dbReference>
<dbReference type="PANTHER" id="PTHR30055:SF151">
    <property type="entry name" value="TRANSCRIPTIONAL REGULATORY PROTEIN"/>
    <property type="match status" value="1"/>
</dbReference>
<evidence type="ECO:0000256" key="1">
    <source>
        <dbReference type="ARBA" id="ARBA00023015"/>
    </source>
</evidence>
<protein>
    <submittedName>
        <fullName evidence="6">TetR/AcrR family transcriptional regulator</fullName>
    </submittedName>
</protein>
<dbReference type="SUPFAM" id="SSF48498">
    <property type="entry name" value="Tetracyclin repressor-like, C-terminal domain"/>
    <property type="match status" value="1"/>
</dbReference>
<evidence type="ECO:0000256" key="3">
    <source>
        <dbReference type="ARBA" id="ARBA00023163"/>
    </source>
</evidence>
<accession>A0A8E2B840</accession>
<dbReference type="InterPro" id="IPR009057">
    <property type="entry name" value="Homeodomain-like_sf"/>
</dbReference>
<organism evidence="6 7">
    <name type="scientific">Amycolatopsis echigonensis</name>
    <dbReference type="NCBI Taxonomy" id="2576905"/>
    <lineage>
        <taxon>Bacteria</taxon>
        <taxon>Bacillati</taxon>
        <taxon>Actinomycetota</taxon>
        <taxon>Actinomycetes</taxon>
        <taxon>Pseudonocardiales</taxon>
        <taxon>Pseudonocardiaceae</taxon>
        <taxon>Amycolatopsis</taxon>
    </lineage>
</organism>
<dbReference type="InterPro" id="IPR001647">
    <property type="entry name" value="HTH_TetR"/>
</dbReference>
<dbReference type="Pfam" id="PF02909">
    <property type="entry name" value="TetR_C_1"/>
    <property type="match status" value="1"/>
</dbReference>
<evidence type="ECO:0000256" key="2">
    <source>
        <dbReference type="ARBA" id="ARBA00023125"/>
    </source>
</evidence>
<name>A0A8E2B840_9PSEU</name>
<dbReference type="SUPFAM" id="SSF46689">
    <property type="entry name" value="Homeodomain-like"/>
    <property type="match status" value="1"/>
</dbReference>
<feature type="domain" description="HTH tetR-type" evidence="5">
    <location>
        <begin position="1"/>
        <end position="55"/>
    </location>
</feature>
<dbReference type="AlphaFoldDB" id="A0A8E2B840"/>
<keyword evidence="1" id="KW-0805">Transcription regulation</keyword>
<sequence>MLAGAVRYVDEHGLDALSMHKLGAALGVKAMSLYKHVASKDDLLDGIVEQLWTEIPVDPPAGDWRQGVRHLAGALRDLVHRHPHAAPLLNSRPKILERPLRVCDALLRIMRDGGVPEQCAVALLRTIFVYGIGYALAELSIPPQPNHVAEDEVARVRRVTNLLTPQASDDLVRTALLVCDGCDMTAQFDIGLDLMIRGLDAYLDTISVDAAATRN</sequence>
<dbReference type="Pfam" id="PF00440">
    <property type="entry name" value="TetR_N"/>
    <property type="match status" value="1"/>
</dbReference>
<dbReference type="PANTHER" id="PTHR30055">
    <property type="entry name" value="HTH-TYPE TRANSCRIPTIONAL REGULATOR RUTR"/>
    <property type="match status" value="1"/>
</dbReference>
<keyword evidence="2 4" id="KW-0238">DNA-binding</keyword>
<evidence type="ECO:0000313" key="7">
    <source>
        <dbReference type="Proteomes" id="UP000550260"/>
    </source>
</evidence>
<gene>
    <name evidence="6" type="ORF">H5411_33500</name>
</gene>